<keyword evidence="38" id="KW-0693">Viral RNA replication</keyword>
<dbReference type="GO" id="GO:0003724">
    <property type="term" value="F:RNA helicase activity"/>
    <property type="evidence" value="ECO:0007669"/>
    <property type="project" value="UniProtKB-EC"/>
</dbReference>
<feature type="transmembrane region" description="Helical" evidence="58">
    <location>
        <begin position="1812"/>
        <end position="1838"/>
    </location>
</feature>
<dbReference type="GO" id="GO:0034220">
    <property type="term" value="P:monoatomic ion transmembrane transport"/>
    <property type="evidence" value="ECO:0007669"/>
    <property type="project" value="UniProtKB-KW"/>
</dbReference>
<keyword evidence="27" id="KW-0378">Hydrolase</keyword>
<evidence type="ECO:0000256" key="19">
    <source>
        <dbReference type="ARBA" id="ARBA00022632"/>
    </source>
</evidence>
<evidence type="ECO:0000256" key="9">
    <source>
        <dbReference type="ARBA" id="ARBA00020107"/>
    </source>
</evidence>
<keyword evidence="32" id="KW-1114">Inhibition of host interferon signaling pathway by virus</keyword>
<evidence type="ECO:0000256" key="54">
    <source>
        <dbReference type="ARBA" id="ARBA00023303"/>
    </source>
</evidence>
<keyword evidence="29" id="KW-0347">Helicase</keyword>
<evidence type="ECO:0000256" key="36">
    <source>
        <dbReference type="ARBA" id="ARBA00022879"/>
    </source>
</evidence>
<dbReference type="Pfam" id="PF01542">
    <property type="entry name" value="HCV_core"/>
    <property type="match status" value="1"/>
</dbReference>
<dbReference type="GO" id="GO:0019031">
    <property type="term" value="C:viral envelope"/>
    <property type="evidence" value="ECO:0007669"/>
    <property type="project" value="UniProtKB-KW"/>
</dbReference>
<dbReference type="GO" id="GO:0039654">
    <property type="term" value="P:fusion of virus membrane with host endosome membrane"/>
    <property type="evidence" value="ECO:0007669"/>
    <property type="project" value="UniProtKB-KW"/>
</dbReference>
<evidence type="ECO:0000256" key="11">
    <source>
        <dbReference type="ARBA" id="ARBA00022482"/>
    </source>
</evidence>
<evidence type="ECO:0000259" key="59">
    <source>
        <dbReference type="PROSITE" id="PS50507"/>
    </source>
</evidence>
<dbReference type="Pfam" id="PF01539">
    <property type="entry name" value="HCV_env"/>
    <property type="match status" value="1"/>
</dbReference>
<evidence type="ECO:0000256" key="31">
    <source>
        <dbReference type="ARBA" id="ARBA00022825"/>
    </source>
</evidence>
<dbReference type="InterPro" id="IPR043128">
    <property type="entry name" value="Rev_trsase/Diguanyl_cyclase"/>
</dbReference>
<feature type="transmembrane region" description="Helical" evidence="58">
    <location>
        <begin position="910"/>
        <end position="931"/>
    </location>
</feature>
<dbReference type="PROSITE" id="PS51693">
    <property type="entry name" value="HCV_NS2_PRO"/>
    <property type="match status" value="1"/>
</dbReference>
<dbReference type="GO" id="GO:0046718">
    <property type="term" value="P:symbiont entry into host cell"/>
    <property type="evidence" value="ECO:0007669"/>
    <property type="project" value="UniProtKB-KW"/>
</dbReference>
<evidence type="ECO:0000256" key="52">
    <source>
        <dbReference type="ARBA" id="ARBA00023280"/>
    </source>
</evidence>
<dbReference type="GO" id="GO:0005524">
    <property type="term" value="F:ATP binding"/>
    <property type="evidence" value="ECO:0007669"/>
    <property type="project" value="UniProtKB-KW"/>
</dbReference>
<dbReference type="GO" id="GO:0004252">
    <property type="term" value="F:serine-type endopeptidase activity"/>
    <property type="evidence" value="ECO:0007669"/>
    <property type="project" value="InterPro"/>
</dbReference>
<feature type="transmembrane region" description="Helical" evidence="58">
    <location>
        <begin position="1845"/>
        <end position="1865"/>
    </location>
</feature>
<feature type="region of interest" description="Disordered" evidence="57">
    <location>
        <begin position="2304"/>
        <end position="2346"/>
    </location>
</feature>
<evidence type="ECO:0000256" key="5">
    <source>
        <dbReference type="ARBA" id="ARBA00004291"/>
    </source>
</evidence>
<feature type="transmembrane region" description="Helical" evidence="58">
    <location>
        <begin position="766"/>
        <end position="789"/>
    </location>
</feature>
<dbReference type="InterPro" id="IPR001490">
    <property type="entry name" value="HCV_NS4b"/>
</dbReference>
<keyword evidence="22 58" id="KW-0812">Transmembrane</keyword>
<keyword evidence="20" id="KW-0645">Protease</keyword>
<organism evidence="63">
    <name type="scientific">Guangxi houndshark hepacivirus</name>
    <dbReference type="NCBI Taxonomy" id="2116375"/>
    <lineage>
        <taxon>Viruses</taxon>
        <taxon>Riboviria</taxon>
        <taxon>Orthornavirae</taxon>
        <taxon>Kitrinoviricota</taxon>
        <taxon>Flasuviricetes</taxon>
        <taxon>Amarillovirales</taxon>
        <taxon>Flaviviridae</taxon>
        <taxon>Hepacivirus</taxon>
    </lineage>
</organism>
<keyword evidence="11" id="KW-1113">Inhibition of host RLR pathway by virus</keyword>
<dbReference type="InterPro" id="IPR007094">
    <property type="entry name" value="RNA-dir_pol_PSvirus"/>
</dbReference>
<dbReference type="GO" id="GO:0052170">
    <property type="term" value="P:symbiont-mediated suppression of host innate immune response"/>
    <property type="evidence" value="ECO:0007669"/>
    <property type="project" value="UniProtKB-KW"/>
</dbReference>
<evidence type="ECO:0000256" key="46">
    <source>
        <dbReference type="ARBA" id="ARBA00023180"/>
    </source>
</evidence>
<keyword evidence="47" id="KW-1038">Host endoplasmic reticulum</keyword>
<feature type="domain" description="RdRp catalytic" evidence="59">
    <location>
        <begin position="2708"/>
        <end position="2826"/>
    </location>
</feature>
<evidence type="ECO:0000256" key="56">
    <source>
        <dbReference type="ARBA" id="ARBA00047984"/>
    </source>
</evidence>
<evidence type="ECO:0000256" key="57">
    <source>
        <dbReference type="SAM" id="MobiDB-lite"/>
    </source>
</evidence>
<feature type="transmembrane region" description="Helical" evidence="58">
    <location>
        <begin position="842"/>
        <end position="860"/>
    </location>
</feature>
<evidence type="ECO:0000256" key="28">
    <source>
        <dbReference type="ARBA" id="ARBA00022804"/>
    </source>
</evidence>
<keyword evidence="41" id="KW-1072">Activation of host autophagy by virus</keyword>
<evidence type="ECO:0000256" key="39">
    <source>
        <dbReference type="ARBA" id="ARBA00022989"/>
    </source>
</evidence>
<keyword evidence="17" id="KW-0945">Host-virus interaction</keyword>
<evidence type="ECO:0000256" key="44">
    <source>
        <dbReference type="ARBA" id="ARBA00023136"/>
    </source>
</evidence>
<dbReference type="InterPro" id="IPR043504">
    <property type="entry name" value="Peptidase_S1_PA_chymotrypsin"/>
</dbReference>
<evidence type="ECO:0000259" key="62">
    <source>
        <dbReference type="PROSITE" id="PS51822"/>
    </source>
</evidence>
<keyword evidence="30" id="KW-0788">Thiol protease</keyword>
<feature type="transmembrane region" description="Helical" evidence="58">
    <location>
        <begin position="1885"/>
        <end position="1907"/>
    </location>
</feature>
<evidence type="ECO:0000256" key="27">
    <source>
        <dbReference type="ARBA" id="ARBA00022801"/>
    </source>
</evidence>
<evidence type="ECO:0000256" key="29">
    <source>
        <dbReference type="ARBA" id="ARBA00022806"/>
    </source>
</evidence>
<feature type="region of interest" description="Disordered" evidence="57">
    <location>
        <begin position="2394"/>
        <end position="2414"/>
    </location>
</feature>
<evidence type="ECO:0000256" key="53">
    <source>
        <dbReference type="ARBA" id="ARBA00023296"/>
    </source>
</evidence>
<keyword evidence="26" id="KW-0547">Nucleotide-binding</keyword>
<keyword evidence="28" id="KW-1161">Viral attachment to host cell</keyword>
<keyword evidence="35" id="KW-1043">Host membrane</keyword>
<evidence type="ECO:0000256" key="41">
    <source>
        <dbReference type="ARBA" id="ARBA00023050"/>
    </source>
</evidence>
<dbReference type="GO" id="GO:0019013">
    <property type="term" value="C:viral nucleocapsid"/>
    <property type="evidence" value="ECO:0007669"/>
    <property type="project" value="UniProtKB-KW"/>
</dbReference>
<dbReference type="GO" id="GO:0015267">
    <property type="term" value="F:channel activity"/>
    <property type="evidence" value="ECO:0007669"/>
    <property type="project" value="UniProtKB-KW"/>
</dbReference>
<dbReference type="Gene3D" id="2.40.10.120">
    <property type="match status" value="1"/>
</dbReference>
<dbReference type="InterPro" id="IPR038170">
    <property type="entry name" value="NS5A_1a_sf"/>
</dbReference>
<evidence type="ECO:0000256" key="40">
    <source>
        <dbReference type="ARBA" id="ARBA00023039"/>
    </source>
</evidence>
<keyword evidence="48" id="KW-1041">Host lipid droplet</keyword>
<dbReference type="InterPro" id="IPR002166">
    <property type="entry name" value="RNA_pol_HCV"/>
</dbReference>
<proteinExistence type="predicted"/>
<evidence type="ECO:0000256" key="33">
    <source>
        <dbReference type="ARBA" id="ARBA00022840"/>
    </source>
</evidence>
<sequence length="3096" mass="336056">MITKEPMHNKPVLVESSEAGIPAAPEQWGQKPSPRLLRTVARLAKWRRARLLTKVVEKARSSRQFLYHHLGHVPERVLGLPGLVSVDPVSFKYDPTTIKIKDASRFHWCGDSCTYKVDGIIHYLPVVYRNDDDYCWFGVTAHPAPAGAWLAAARRGYEPGSFTRQPGGGVAYSRGRERYRAAAAPERRPQSRSISRRPRPAFIGPLPRPRSRSRSRSRKRPQQRTNSKRGRNWFARHAYGGGIYGVDWALQRAAQLAVPEQKNWAHDPRKRARNLGRVIDGATGWLADVGMALPGVWPVTGYTARMLAHIIRGVEDVINAGTGLVGLQLFIIMIVLLPTPTAALPSRVCRLPNGTHTITNVCSQDDLSFCTADMCWHAPGCIVATDVCWSSYNPTLSHHPNHSTPLSYFADHLDLFTVATYACEITGTGSYCFAALFVIDYGASLWPSVVTTNCSLPCGKAVLESEILTLWDSFADGNPFLELAAYVIYQVPWLIHMLFSQLHIGILFVSVAYVIEGKWPRVVLLFCLYGSLHTAAADQCDLRSQRKHRCFLPDFNWVKELRPHRRAGWRGECINPEGNPCDLGHPDPDPHCRGDNFSIDPKYDLNRCNWGHVLSKCVHATNTSNRTDNALRVGYLRFQHRLVGFKCVCTPHPMTRMPGAPHLHRRRVPWFPLFGVPVTTSGSRTVAAVCPGHAFLVGVTGTTAVQLSSPTEQVFTNLEHTHLLALLERTIFLFSFAQFVGARVLGLLYLLSMLVLVQGSLDCSGVVALAASPLVSLDPFALVCVWYVLMAGPRVTTKVAAVILMWAYRAKWLTLVVVAAALWTPARVLGAPIADVTPINPAYPIVFLAVGFLCLPFFRFRQFRLAMAWHVQYIYSLIEIATEAACARHAPPGAIVVTTLGVYAVGLSHYACYALYLLGAAAIIDILAYTVTCTLLPSDRYRLVEWLSSVIMRLPEALARVVGTCMVWKLESYRIYMYDHIAALGPSVKALAELVGAALDPFCFPTDQIEYVQDSARAYACYDVINGKPVVARCGDSLLLGVPRGGLPAGYEKTLPVAARVVSQRGFFRTLAISIVGKDTNTHAGQVCMLKSALSSSMGYGCNGVLYTTTHGSKGRTLASLESNTPIVSDAKTDISTYPLPAGMTCLTACTCPKVNGYLLTKAGTFLEARFVVDHHWNLTVPAPVAVLRGSSGSPLVCPKGHAIGTFRAAAVAKGMGTAISVVPVDTPLLATTAEPGMALPSLPTVPEKYEVREFVAPTGSGKSTVAPLTYVKAGKTVLVLNPSVATTAAIPPYMKAAHDIAPNWHCGVKSVITGSPLTYATYGKFLAMGPELLAQADVVFCDECHATDATAVLGIAMVLDTAERAGVKLVLLATATPPGCNLVAHPNIQEHQLSNSGDIPFYGSALESERYATGRHLVFCDTKKMCETVAGNFKAAGIMAVTYWRGEDITVIPPTGDVVVVATNALMTGYSGSFHSVTDCCCEVVSSAAIDFQPTVTLSVRSQLTTVVSRMQRRGRTGRGEIGNYYYTHANATPSGVVPLAIVLEVYDMALCWYGVSPDRVTTLLAAYANQPLLPSCRFDPDTVGSFFTSFAGYAQSADVARAKREGHSFPLLTGAQVAYNREAGFSLPATPRFEGYGVEQNPETCITLYNLDGPVTNYVTDNTRIQQLQACLGMVETDMSLSLGLSLAAGMLAVAVITDNVGSMVVGDTFLIRQEIPPPRNYTPPDDVLFECVEGWDLGGAMNLGSDLYTKFKAAVVAADIPAKAASMRDAAAATISPMLGLTPKDEPLAQKFLKLLGDHAPAIMSAAQVLGGFAVLSRSPLMGGALLGTGFYLLPTSLPGRFYLAMLAGGLGTWLATPQAGFTAALGSFAGLALAESGFGSIVFSGFGTWAAASTAASVTFDLLAGKYPTKEEMFALISILLNPGAAVVGVVMGGILSTYVAKGNHDWMNRLLAMAVRGNVLPPGYFVEGATAREKVGIMLKGLTPGALLGASLRWAKEPTVVAMSSSWVFDYIWEVVCAMVRWTKASVHSAVTALEPKIPLLSCSKPYTAGLAGTGSINTVCPCGAALAYSVNEGRAVCTYASRVSCRGYWCSGVILNSNTQILGTVCLAPRFPYDAVVPSGLSGLYTVTVQSTGFTMKSSTSSNVYISRTGPPPLSSCIFINGAPTMHYESSYRKADHMWGAGAVVIVNGEEVTLPHVVVYPSNLTNIPMNTILPPHHLAERPPTRDWSDFDDDHASLCHVWNGARGEEKNRCQRDHPDLPQIDIIEDYSFSICRMMGGNSRARLHGDVTTIPIESNRAGYIHDPSRTPQVGLPCDPVQPPQAPPQDMPPLESDSEPEEVDLGMPSSAFTVAQVHRDQGHVNEAFEMEEINQQDEDEADWESLSGSITTARSEIDYSPTPPASESIPMSHMGESEPAILEVTECEDAASHASVGGMSAVFEPRSDSVPVGCSRSVSFAATPTVITLPDGPRRRRASLELAPMSESYIWNGTPLLTRWMSVALNPVAASSYYFGSNRGRIYATDPDRIGERAKKVTFDRPERNEFTELNEMYTKAHTIAATLKLEPMGLKEACESVPPHSATSCVTGHTAEDVRTMKPSAVKAIKEATAALGLPEGNAELQKKWLFTTIMPKVEWFVRRPGGSMKPPRLIMYPPLEVRVAEKRFLGNIAPETCKAIMKEAYGFDKTPKERASFVVNWWNMHAQAVVFSADALCFDSQITEEDMAREAEIFAAAAKDPAIARAILEVHKRLYMSSPIERPDRTVVGTRNCRASGVYTTSAGNTLTAWMKMRAGLKQAGFKESRLMVCGDDVIVVAASEGPEVDKAKAHHLTECLGAMGLVQGSPIEPHYDLERVATCSNYISVAYTKTGERPYYFLSPDPTKCLGRCMVETPQKKALNTWLSALVMYYPTFFASRVLATAFMRELIKMDVTGATVIEFTYNGNKISTPLRLLPGILVNLHGTDVFSLKAFSTKHVGDTISALQYLGYKPLKYWRAEAKRVFVQCLKLGGIWNNLAYHLLWHATDRPPIQTISRQTLELASAKKIVSLPPYSNVEVGIVPHQGWNDLIVYHSPVLLAFGVAAVVLTITAAILMR</sequence>
<evidence type="ECO:0000256" key="8">
    <source>
        <dbReference type="ARBA" id="ARBA00004563"/>
    </source>
</evidence>
<evidence type="ECO:0000256" key="24">
    <source>
        <dbReference type="ARBA" id="ARBA00022703"/>
    </source>
</evidence>
<dbReference type="Pfam" id="PF02907">
    <property type="entry name" value="Peptidase_S29"/>
    <property type="match status" value="1"/>
</dbReference>
<keyword evidence="40" id="KW-1182">Viral ion channel</keyword>
<dbReference type="InterPro" id="IPR002521">
    <property type="entry name" value="HCV_Core_C"/>
</dbReference>
<dbReference type="Pfam" id="PF01538">
    <property type="entry name" value="HCV_NS2"/>
    <property type="match status" value="1"/>
</dbReference>
<evidence type="ECO:0000256" key="49">
    <source>
        <dbReference type="ARBA" id="ARBA00023200"/>
    </source>
</evidence>
<feature type="compositionally biased region" description="Basic and acidic residues" evidence="57">
    <location>
        <begin position="179"/>
        <end position="189"/>
    </location>
</feature>
<dbReference type="GO" id="GO:0017111">
    <property type="term" value="F:ribonucleoside triphosphate phosphatase activity"/>
    <property type="evidence" value="ECO:0007669"/>
    <property type="project" value="UniProtKB-EC"/>
</dbReference>
<dbReference type="SMART" id="SM00487">
    <property type="entry name" value="DEXDc"/>
    <property type="match status" value="1"/>
</dbReference>
<evidence type="ECO:0000256" key="20">
    <source>
        <dbReference type="ARBA" id="ARBA00022670"/>
    </source>
</evidence>
<evidence type="ECO:0000256" key="58">
    <source>
        <dbReference type="SAM" id="Phobius"/>
    </source>
</evidence>
<comment type="catalytic activity">
    <reaction evidence="56">
        <text>ATP + H2O = ADP + phosphate + H(+)</text>
        <dbReference type="Rhea" id="RHEA:13065"/>
        <dbReference type="ChEBI" id="CHEBI:15377"/>
        <dbReference type="ChEBI" id="CHEBI:15378"/>
        <dbReference type="ChEBI" id="CHEBI:30616"/>
        <dbReference type="ChEBI" id="CHEBI:43474"/>
        <dbReference type="ChEBI" id="CHEBI:456216"/>
        <dbReference type="EC" id="3.6.4.13"/>
    </reaction>
</comment>
<keyword evidence="51" id="KW-0687">Ribonucleoprotein</keyword>
<dbReference type="EMBL" id="MG599994">
    <property type="protein sequence ID" value="AVM87256.1"/>
    <property type="molecule type" value="Genomic_RNA"/>
</dbReference>
<keyword evidence="45" id="KW-1045">Host mitochondrion</keyword>
<evidence type="ECO:0000313" key="63">
    <source>
        <dbReference type="EMBL" id="AVM87256.1"/>
    </source>
</evidence>
<evidence type="ECO:0000256" key="42">
    <source>
        <dbReference type="ARBA" id="ARBA00023065"/>
    </source>
</evidence>
<feature type="domain" description="Peptidase C18" evidence="61">
    <location>
        <begin position="928"/>
        <end position="1054"/>
    </location>
</feature>
<evidence type="ECO:0000256" key="12">
    <source>
        <dbReference type="ARBA" id="ARBA00022484"/>
    </source>
</evidence>
<dbReference type="GO" id="GO:0003968">
    <property type="term" value="F:RNA-directed RNA polymerase activity"/>
    <property type="evidence" value="ECO:0007669"/>
    <property type="project" value="UniProtKB-KW"/>
</dbReference>
<name>A0A2P1GMM8_9FLAV</name>
<dbReference type="SUPFAM" id="SSF56672">
    <property type="entry name" value="DNA/RNA polymerases"/>
    <property type="match status" value="1"/>
</dbReference>
<keyword evidence="46" id="KW-0325">Glycoprotein</keyword>
<dbReference type="InterPro" id="IPR004109">
    <property type="entry name" value="HepC_NS3_protease"/>
</dbReference>
<dbReference type="Gene3D" id="1.10.820.10">
    <property type="entry name" value="RNA Helicase Chain A , domain 3"/>
    <property type="match status" value="1"/>
</dbReference>
<evidence type="ECO:0000256" key="45">
    <source>
        <dbReference type="ARBA" id="ARBA00023147"/>
    </source>
</evidence>
<keyword evidence="24" id="KW-0053">Apoptosis</keyword>
<evidence type="ECO:0000256" key="4">
    <source>
        <dbReference type="ARBA" id="ARBA00004192"/>
    </source>
</evidence>
<keyword evidence="25" id="KW-0479">Metal-binding</keyword>
<dbReference type="PROSITE" id="PS50507">
    <property type="entry name" value="RDRP_SSRNA_POS"/>
    <property type="match status" value="1"/>
</dbReference>
<dbReference type="GO" id="GO:1990904">
    <property type="term" value="C:ribonucleoprotein complex"/>
    <property type="evidence" value="ECO:0007669"/>
    <property type="project" value="UniProtKB-KW"/>
</dbReference>
<dbReference type="Pfam" id="PF00998">
    <property type="entry name" value="RdRP_3"/>
    <property type="match status" value="1"/>
</dbReference>
<feature type="transmembrane region" description="Helical" evidence="58">
    <location>
        <begin position="1919"/>
        <end position="1945"/>
    </location>
</feature>
<evidence type="ECO:0000256" key="16">
    <source>
        <dbReference type="ARBA" id="ARBA00022562"/>
    </source>
</evidence>
<dbReference type="SUPFAM" id="SSF52540">
    <property type="entry name" value="P-loop containing nucleoside triphosphate hydrolases"/>
    <property type="match status" value="2"/>
</dbReference>
<evidence type="ECO:0000256" key="6">
    <source>
        <dbReference type="ARBA" id="ARBA00004338"/>
    </source>
</evidence>
<reference evidence="63" key="1">
    <citation type="journal article" date="2018" name="Nature">
        <title>The evolutionary history of vertebrate RNA viruses.</title>
        <authorList>
            <person name="Shi M."/>
            <person name="Lin X.D."/>
            <person name="Chen X."/>
            <person name="Tian J.H."/>
            <person name="Chen L.J."/>
            <person name="Li K."/>
            <person name="Wang W."/>
            <person name="Eden J.S."/>
            <person name="Shen J.J."/>
            <person name="Liu L."/>
            <person name="Holmes E.C."/>
            <person name="Zhang Y.Z."/>
        </authorList>
    </citation>
    <scope>NUCLEOTIDE SEQUENCE</scope>
    <source>
        <strain evidence="63">NHJSG30635</strain>
    </source>
</reference>
<keyword evidence="36" id="KW-0261">Viral envelope protein</keyword>
<feature type="compositionally biased region" description="Pro residues" evidence="57">
    <location>
        <begin position="2322"/>
        <end position="2333"/>
    </location>
</feature>
<dbReference type="PROSITE" id="PS51192">
    <property type="entry name" value="HELICASE_ATP_BIND_1"/>
    <property type="match status" value="1"/>
</dbReference>
<feature type="transmembrane region" description="Helical" evidence="58">
    <location>
        <begin position="3076"/>
        <end position="3095"/>
    </location>
</feature>
<evidence type="ECO:0000256" key="50">
    <source>
        <dbReference type="ARBA" id="ARBA00023258"/>
    </source>
</evidence>
<evidence type="ECO:0000256" key="37">
    <source>
        <dbReference type="ARBA" id="ARBA00022884"/>
    </source>
</evidence>
<evidence type="ECO:0000259" key="60">
    <source>
        <dbReference type="PROSITE" id="PS51192"/>
    </source>
</evidence>
<evidence type="ECO:0000256" key="13">
    <source>
        <dbReference type="ARBA" id="ARBA00022506"/>
    </source>
</evidence>
<evidence type="ECO:0000256" key="3">
    <source>
        <dbReference type="ARBA" id="ARBA00004181"/>
    </source>
</evidence>
<dbReference type="GO" id="GO:0042025">
    <property type="term" value="C:host cell nucleus"/>
    <property type="evidence" value="ECO:0007669"/>
    <property type="project" value="UniProtKB-SubCell"/>
</dbReference>
<evidence type="ECO:0000256" key="15">
    <source>
        <dbReference type="ARBA" id="ARBA00022561"/>
    </source>
</evidence>
<keyword evidence="39 58" id="KW-1133">Transmembrane helix</keyword>
<dbReference type="GO" id="GO:0006508">
    <property type="term" value="P:proteolysis"/>
    <property type="evidence" value="ECO:0007669"/>
    <property type="project" value="UniProtKB-KW"/>
</dbReference>
<keyword evidence="33" id="KW-0067">ATP-binding</keyword>
<protein>
    <recommendedName>
        <fullName evidence="9">Genome polyprotein</fullName>
    </recommendedName>
</protein>
<dbReference type="Gene3D" id="3.30.70.270">
    <property type="match status" value="2"/>
</dbReference>
<feature type="compositionally biased region" description="Basic residues" evidence="57">
    <location>
        <begin position="209"/>
        <end position="231"/>
    </location>
</feature>
<keyword evidence="15" id="KW-0167">Capsid protein</keyword>
<evidence type="ECO:0000256" key="21">
    <source>
        <dbReference type="ARBA" id="ARBA00022679"/>
    </source>
</evidence>
<keyword evidence="10" id="KW-0813">Transport</keyword>
<evidence type="ECO:0000256" key="43">
    <source>
        <dbReference type="ARBA" id="ARBA00023086"/>
    </source>
</evidence>
<keyword evidence="52" id="KW-0899">Viral immunoevasion</keyword>
<evidence type="ECO:0000256" key="55">
    <source>
        <dbReference type="ARBA" id="ARBA00047631"/>
    </source>
</evidence>
<dbReference type="GO" id="GO:0046872">
    <property type="term" value="F:metal ion binding"/>
    <property type="evidence" value="ECO:0007669"/>
    <property type="project" value="UniProtKB-KW"/>
</dbReference>
<dbReference type="Gene3D" id="3.40.50.300">
    <property type="entry name" value="P-loop containing nucleotide triphosphate hydrolases"/>
    <property type="match status" value="2"/>
</dbReference>
<evidence type="ECO:0000256" key="38">
    <source>
        <dbReference type="ARBA" id="ARBA00022953"/>
    </source>
</evidence>
<dbReference type="GO" id="GO:0039502">
    <property type="term" value="P:symbiont-mediated suppression of host type I interferon-mediated signaling pathway"/>
    <property type="evidence" value="ECO:0007669"/>
    <property type="project" value="UniProtKB-KW"/>
</dbReference>
<evidence type="ECO:0000256" key="2">
    <source>
        <dbReference type="ARBA" id="ARBA00004153"/>
    </source>
</evidence>
<comment type="catalytic activity">
    <reaction evidence="55">
        <text>a ribonucleoside 5'-triphosphate + H2O = a ribonucleoside 5'-diphosphate + phosphate + H(+)</text>
        <dbReference type="Rhea" id="RHEA:23680"/>
        <dbReference type="ChEBI" id="CHEBI:15377"/>
        <dbReference type="ChEBI" id="CHEBI:15378"/>
        <dbReference type="ChEBI" id="CHEBI:43474"/>
        <dbReference type="ChEBI" id="CHEBI:57930"/>
        <dbReference type="ChEBI" id="CHEBI:61557"/>
        <dbReference type="EC" id="3.6.1.15"/>
    </reaction>
</comment>
<evidence type="ECO:0000256" key="35">
    <source>
        <dbReference type="ARBA" id="ARBA00022870"/>
    </source>
</evidence>
<dbReference type="InterPro" id="IPR027417">
    <property type="entry name" value="P-loop_NTPase"/>
</dbReference>
<evidence type="ECO:0000256" key="32">
    <source>
        <dbReference type="ARBA" id="ARBA00022830"/>
    </source>
</evidence>
<dbReference type="Gene3D" id="2.20.25.210">
    <property type="entry name" value="Hepatitis C NS5A, domain 1B"/>
    <property type="match status" value="1"/>
</dbReference>
<dbReference type="InterPro" id="IPR043502">
    <property type="entry name" value="DNA/RNA_pol_sf"/>
</dbReference>
<evidence type="ECO:0000256" key="23">
    <source>
        <dbReference type="ARBA" id="ARBA00022695"/>
    </source>
</evidence>
<keyword evidence="42" id="KW-0406">Ion transport</keyword>
<feature type="region of interest" description="Disordered" evidence="57">
    <location>
        <begin position="179"/>
        <end position="231"/>
    </location>
</feature>
<dbReference type="GO" id="GO:0004197">
    <property type="term" value="F:cysteine-type endopeptidase activity"/>
    <property type="evidence" value="ECO:0007669"/>
    <property type="project" value="InterPro"/>
</dbReference>
<feature type="transmembrane region" description="Helical" evidence="58">
    <location>
        <begin position="2900"/>
        <end position="2921"/>
    </location>
</feature>
<keyword evidence="53" id="KW-1160">Virus entry into host cell</keyword>
<keyword evidence="12" id="KW-0696">RNA-directed RNA polymerase</keyword>
<keyword evidence="54" id="KW-0407">Ion channel</keyword>
<dbReference type="PROSITE" id="PS51822">
    <property type="entry name" value="HV_PV_NS3_PRO"/>
    <property type="match status" value="1"/>
</dbReference>
<evidence type="ECO:0000256" key="17">
    <source>
        <dbReference type="ARBA" id="ARBA00022581"/>
    </source>
</evidence>
<evidence type="ECO:0000256" key="14">
    <source>
        <dbReference type="ARBA" id="ARBA00022510"/>
    </source>
</evidence>
<keyword evidence="19" id="KW-1090">Inhibition of host innate immune response by virus</keyword>
<evidence type="ECO:0000256" key="22">
    <source>
        <dbReference type="ARBA" id="ARBA00022692"/>
    </source>
</evidence>
<accession>A0A2P1GMM8</accession>
<keyword evidence="23" id="KW-0548">Nucleotidyltransferase</keyword>
<feature type="transmembrane region" description="Helical" evidence="58">
    <location>
        <begin position="731"/>
        <end position="754"/>
    </location>
</feature>
<dbReference type="GO" id="GO:0005198">
    <property type="term" value="F:structural molecule activity"/>
    <property type="evidence" value="ECO:0007669"/>
    <property type="project" value="InterPro"/>
</dbReference>
<dbReference type="GO" id="GO:0039520">
    <property type="term" value="P:symbiont-mediated activation of host autophagy"/>
    <property type="evidence" value="ECO:0007669"/>
    <property type="project" value="UniProtKB-KW"/>
</dbReference>
<evidence type="ECO:0000256" key="25">
    <source>
        <dbReference type="ARBA" id="ARBA00022723"/>
    </source>
</evidence>
<keyword evidence="16" id="KW-1048">Host nucleus</keyword>
<feature type="transmembrane region" description="Helical" evidence="58">
    <location>
        <begin position="801"/>
        <end position="822"/>
    </location>
</feature>
<evidence type="ECO:0000256" key="51">
    <source>
        <dbReference type="ARBA" id="ARBA00023274"/>
    </source>
</evidence>
<evidence type="ECO:0000256" key="30">
    <source>
        <dbReference type="ARBA" id="ARBA00022807"/>
    </source>
</evidence>
<evidence type="ECO:0000256" key="1">
    <source>
        <dbReference type="ARBA" id="ARBA00004147"/>
    </source>
</evidence>
<dbReference type="GO" id="GO:0039694">
    <property type="term" value="P:viral RNA genome replication"/>
    <property type="evidence" value="ECO:0007669"/>
    <property type="project" value="InterPro"/>
</dbReference>
<evidence type="ECO:0000256" key="34">
    <source>
        <dbReference type="ARBA" id="ARBA00022844"/>
    </source>
</evidence>
<dbReference type="GO" id="GO:0044167">
    <property type="term" value="C:host cell endoplasmic reticulum membrane"/>
    <property type="evidence" value="ECO:0007669"/>
    <property type="project" value="UniProtKB-SubCell"/>
</dbReference>
<dbReference type="Gene3D" id="2.40.10.10">
    <property type="entry name" value="Trypsin-like serine proteases"/>
    <property type="match status" value="1"/>
</dbReference>
<evidence type="ECO:0000256" key="7">
    <source>
        <dbReference type="ARBA" id="ARBA00004482"/>
    </source>
</evidence>
<keyword evidence="49" id="KW-1035">Host cytoplasm</keyword>
<dbReference type="GO" id="GO:0055036">
    <property type="term" value="C:virion membrane"/>
    <property type="evidence" value="ECO:0007669"/>
    <property type="project" value="UniProtKB-SubCell"/>
</dbReference>
<dbReference type="GO" id="GO:0003723">
    <property type="term" value="F:RNA binding"/>
    <property type="evidence" value="ECO:0007669"/>
    <property type="project" value="UniProtKB-KW"/>
</dbReference>
<dbReference type="InterPro" id="IPR009003">
    <property type="entry name" value="Peptidase_S1_PA"/>
</dbReference>
<keyword evidence="18" id="KW-1162">Viral penetration into host cytoplasm</keyword>
<dbReference type="InterPro" id="IPR002519">
    <property type="entry name" value="HCV_Env"/>
</dbReference>
<dbReference type="GO" id="GO:0033650">
    <property type="term" value="C:host cell mitochondrion"/>
    <property type="evidence" value="ECO:0007669"/>
    <property type="project" value="UniProtKB-SubCell"/>
</dbReference>
<dbReference type="GO" id="GO:0019087">
    <property type="term" value="P:symbiont-mediated transformation of host cell"/>
    <property type="evidence" value="ECO:0007669"/>
    <property type="project" value="InterPro"/>
</dbReference>
<keyword evidence="50" id="KW-0922">Interferon antiviral system evasion</keyword>
<dbReference type="SUPFAM" id="SSF50494">
    <property type="entry name" value="Trypsin-like serine proteases"/>
    <property type="match status" value="1"/>
</dbReference>
<dbReference type="InterPro" id="IPR014001">
    <property type="entry name" value="Helicase_ATP-bd"/>
</dbReference>
<dbReference type="Pfam" id="PF01001">
    <property type="entry name" value="HCV_NS4b"/>
    <property type="match status" value="1"/>
</dbReference>
<feature type="transmembrane region" description="Helical" evidence="58">
    <location>
        <begin position="493"/>
        <end position="513"/>
    </location>
</feature>
<evidence type="ECO:0000256" key="10">
    <source>
        <dbReference type="ARBA" id="ARBA00022448"/>
    </source>
</evidence>
<evidence type="ECO:0000256" key="48">
    <source>
        <dbReference type="ARBA" id="ARBA00023190"/>
    </source>
</evidence>
<keyword evidence="37" id="KW-0694">RNA-binding</keyword>
<feature type="domain" description="Helicase ATP-binding" evidence="60">
    <location>
        <begin position="1244"/>
        <end position="1396"/>
    </location>
</feature>
<keyword evidence="34" id="KW-0946">Virion</keyword>
<dbReference type="GO" id="GO:0019062">
    <property type="term" value="P:virion attachment to host cell"/>
    <property type="evidence" value="ECO:0007669"/>
    <property type="project" value="UniProtKB-KW"/>
</dbReference>
<keyword evidence="31" id="KW-0720">Serine protease</keyword>
<keyword evidence="21" id="KW-0808">Transferase</keyword>
<keyword evidence="43" id="KW-0543">Viral nucleoprotein</keyword>
<evidence type="ECO:0000256" key="47">
    <source>
        <dbReference type="ARBA" id="ARBA00023184"/>
    </source>
</evidence>
<evidence type="ECO:0000259" key="61">
    <source>
        <dbReference type="PROSITE" id="PS51693"/>
    </source>
</evidence>
<keyword evidence="13" id="KW-1168">Fusion of virus membrane with host membrane</keyword>
<evidence type="ECO:0000256" key="26">
    <source>
        <dbReference type="ARBA" id="ARBA00022741"/>
    </source>
</evidence>
<keyword evidence="14" id="KW-1170">Fusion of virus membrane with host endosomal membrane</keyword>
<feature type="domain" description="Peptidase S29" evidence="62">
    <location>
        <begin position="1055"/>
        <end position="1235"/>
    </location>
</feature>
<comment type="subcellular location">
    <subcellularLocation>
        <location evidence="4">Host cytoplasm</location>
    </subcellularLocation>
    <subcellularLocation>
        <location evidence="2">Host endoplasmic reticulum membrane</location>
        <topology evidence="2">Multi-pass membrane protein</topology>
    </subcellularLocation>
    <subcellularLocation>
        <location evidence="5">Host endoplasmic reticulum membrane</location>
        <topology evidence="5">Peripheral membrane protein</topology>
    </subcellularLocation>
    <subcellularLocation>
        <location evidence="7">Host endoplasmic reticulum membrane</location>
        <topology evidence="7">Single-pass type I membrane protein</topology>
    </subcellularLocation>
    <subcellularLocation>
        <location evidence="6">Host lipid droplet</location>
    </subcellularLocation>
    <subcellularLocation>
        <location evidence="3">Host mitochondrion</location>
    </subcellularLocation>
    <subcellularLocation>
        <location evidence="1">Host nucleus</location>
    </subcellularLocation>
    <subcellularLocation>
        <location evidence="8">Virion membrane</location>
        <topology evidence="8">Single-pass type I membrane protein</topology>
    </subcellularLocation>
</comment>
<evidence type="ECO:0000256" key="18">
    <source>
        <dbReference type="ARBA" id="ARBA00022595"/>
    </source>
</evidence>
<keyword evidence="44 58" id="KW-0472">Membrane</keyword>
<dbReference type="InterPro" id="IPR002518">
    <property type="entry name" value="HCV_NS2"/>
</dbReference>
<dbReference type="GO" id="GO:0044186">
    <property type="term" value="C:host cell lipid droplet"/>
    <property type="evidence" value="ECO:0007669"/>
    <property type="project" value="UniProtKB-SubCell"/>
</dbReference>